<evidence type="ECO:0000256" key="6">
    <source>
        <dbReference type="ARBA" id="ARBA00023098"/>
    </source>
</evidence>
<keyword evidence="3 10" id="KW-0808">Transferase</keyword>
<organism evidence="11 12">
    <name type="scientific">Agrilactobacillus yilanensis</name>
    <dbReference type="NCBI Taxonomy" id="2485997"/>
    <lineage>
        <taxon>Bacteria</taxon>
        <taxon>Bacillati</taxon>
        <taxon>Bacillota</taxon>
        <taxon>Bacilli</taxon>
        <taxon>Lactobacillales</taxon>
        <taxon>Lactobacillaceae</taxon>
        <taxon>Agrilactobacillus</taxon>
    </lineage>
</organism>
<evidence type="ECO:0000256" key="8">
    <source>
        <dbReference type="ARBA" id="ARBA00023209"/>
    </source>
</evidence>
<dbReference type="RefSeq" id="WP_125715127.1">
    <property type="nucleotide sequence ID" value="NZ_JBHTOP010000022.1"/>
</dbReference>
<dbReference type="GO" id="GO:0016746">
    <property type="term" value="F:acyltransferase activity"/>
    <property type="evidence" value="ECO:0007669"/>
    <property type="project" value="UniProtKB-KW"/>
</dbReference>
<evidence type="ECO:0000256" key="1">
    <source>
        <dbReference type="ARBA" id="ARBA00022475"/>
    </source>
</evidence>
<feature type="transmembrane region" description="Helical" evidence="10">
    <location>
        <begin position="156"/>
        <end position="176"/>
    </location>
</feature>
<evidence type="ECO:0000313" key="12">
    <source>
        <dbReference type="Proteomes" id="UP001597267"/>
    </source>
</evidence>
<accession>A0ABW4J6J9</accession>
<dbReference type="HAMAP" id="MF_01043">
    <property type="entry name" value="PlsY"/>
    <property type="match status" value="1"/>
</dbReference>
<keyword evidence="7 10" id="KW-0472">Membrane</keyword>
<comment type="similarity">
    <text evidence="10">Belongs to the PlsY family.</text>
</comment>
<feature type="transmembrane region" description="Helical" evidence="10">
    <location>
        <begin position="81"/>
        <end position="100"/>
    </location>
</feature>
<feature type="transmembrane region" description="Helical" evidence="10">
    <location>
        <begin position="6"/>
        <end position="23"/>
    </location>
</feature>
<evidence type="ECO:0000256" key="3">
    <source>
        <dbReference type="ARBA" id="ARBA00022679"/>
    </source>
</evidence>
<evidence type="ECO:0000313" key="11">
    <source>
        <dbReference type="EMBL" id="MFD1671986.1"/>
    </source>
</evidence>
<evidence type="ECO:0000256" key="4">
    <source>
        <dbReference type="ARBA" id="ARBA00022692"/>
    </source>
</evidence>
<evidence type="ECO:0000256" key="5">
    <source>
        <dbReference type="ARBA" id="ARBA00022989"/>
    </source>
</evidence>
<dbReference type="EC" id="2.3.1.275" evidence="10"/>
<feature type="transmembrane region" description="Helical" evidence="10">
    <location>
        <begin position="52"/>
        <end position="75"/>
    </location>
</feature>
<name>A0ABW4J6J9_9LACO</name>
<keyword evidence="12" id="KW-1185">Reference proteome</keyword>
<dbReference type="SMART" id="SM01207">
    <property type="entry name" value="G3P_acyltransf"/>
    <property type="match status" value="1"/>
</dbReference>
<comment type="function">
    <text evidence="10">Catalyzes the transfer of an acyl group from acyl-phosphate (acyl-PO(4)) to glycerol-3-phosphate (G3P) to form lysophosphatidic acid (LPA). This enzyme utilizes acyl-phosphate as fatty acyl donor, but not acyl-CoA or acyl-ACP.</text>
</comment>
<keyword evidence="6 10" id="KW-0443">Lipid metabolism</keyword>
<keyword evidence="4 10" id="KW-0812">Transmembrane</keyword>
<dbReference type="PANTHER" id="PTHR30309">
    <property type="entry name" value="INNER MEMBRANE PROTEIN YGIH"/>
    <property type="match status" value="1"/>
</dbReference>
<keyword evidence="1 10" id="KW-1003">Cell membrane</keyword>
<keyword evidence="5 10" id="KW-1133">Transmembrane helix</keyword>
<proteinExistence type="inferred from homology"/>
<keyword evidence="2 10" id="KW-0444">Lipid biosynthesis</keyword>
<dbReference type="EMBL" id="JBHTOP010000022">
    <property type="protein sequence ID" value="MFD1671986.1"/>
    <property type="molecule type" value="Genomic_DNA"/>
</dbReference>
<protein>
    <recommendedName>
        <fullName evidence="10">Glycerol-3-phosphate acyltransferase</fullName>
    </recommendedName>
    <alternativeName>
        <fullName evidence="10">Acyl-PO4 G3P acyltransferase</fullName>
    </alternativeName>
    <alternativeName>
        <fullName evidence="10">Acyl-phosphate--glycerol-3-phosphate acyltransferase</fullName>
    </alternativeName>
    <alternativeName>
        <fullName evidence="10">G3P acyltransferase</fullName>
        <shortName evidence="10">GPAT</shortName>
        <ecNumber evidence="10">2.3.1.275</ecNumber>
    </alternativeName>
    <alternativeName>
        <fullName evidence="10">Lysophosphatidic acid synthase</fullName>
        <shortName evidence="10">LPA synthase</shortName>
    </alternativeName>
</protein>
<evidence type="ECO:0000256" key="10">
    <source>
        <dbReference type="HAMAP-Rule" id="MF_01043"/>
    </source>
</evidence>
<evidence type="ECO:0000256" key="7">
    <source>
        <dbReference type="ARBA" id="ARBA00023136"/>
    </source>
</evidence>
<comment type="caution">
    <text evidence="11">The sequence shown here is derived from an EMBL/GenBank/DDBJ whole genome shotgun (WGS) entry which is preliminary data.</text>
</comment>
<evidence type="ECO:0000256" key="9">
    <source>
        <dbReference type="ARBA" id="ARBA00023264"/>
    </source>
</evidence>
<feature type="transmembrane region" description="Helical" evidence="10">
    <location>
        <begin position="107"/>
        <end position="136"/>
    </location>
</feature>
<comment type="catalytic activity">
    <reaction evidence="10">
        <text>an acyl phosphate + sn-glycerol 3-phosphate = a 1-acyl-sn-glycero-3-phosphate + phosphate</text>
        <dbReference type="Rhea" id="RHEA:34075"/>
        <dbReference type="ChEBI" id="CHEBI:43474"/>
        <dbReference type="ChEBI" id="CHEBI:57597"/>
        <dbReference type="ChEBI" id="CHEBI:57970"/>
        <dbReference type="ChEBI" id="CHEBI:59918"/>
        <dbReference type="EC" id="2.3.1.275"/>
    </reaction>
</comment>
<comment type="pathway">
    <text evidence="10">Lipid metabolism; phospholipid metabolism.</text>
</comment>
<keyword evidence="8 10" id="KW-0594">Phospholipid biosynthesis</keyword>
<gene>
    <name evidence="10" type="primary">plsY</name>
    <name evidence="11" type="ORF">ACFQ5M_07760</name>
</gene>
<dbReference type="Proteomes" id="UP001597267">
    <property type="component" value="Unassembled WGS sequence"/>
</dbReference>
<keyword evidence="11" id="KW-0012">Acyltransferase</keyword>
<reference evidence="12" key="1">
    <citation type="journal article" date="2019" name="Int. J. Syst. Evol. Microbiol.">
        <title>The Global Catalogue of Microorganisms (GCM) 10K type strain sequencing project: providing services to taxonomists for standard genome sequencing and annotation.</title>
        <authorList>
            <consortium name="The Broad Institute Genomics Platform"/>
            <consortium name="The Broad Institute Genome Sequencing Center for Infectious Disease"/>
            <person name="Wu L."/>
            <person name="Ma J."/>
        </authorList>
    </citation>
    <scope>NUCLEOTIDE SEQUENCE [LARGE SCALE GENOMIC DNA]</scope>
    <source>
        <strain evidence="12">CCM 8896</strain>
    </source>
</reference>
<evidence type="ECO:0000256" key="2">
    <source>
        <dbReference type="ARBA" id="ARBA00022516"/>
    </source>
</evidence>
<comment type="subcellular location">
    <subcellularLocation>
        <location evidence="10">Cell membrane</location>
        <topology evidence="10">Multi-pass membrane protein</topology>
    </subcellularLocation>
</comment>
<dbReference type="InterPro" id="IPR003811">
    <property type="entry name" value="G3P_acylTferase_PlsY"/>
</dbReference>
<sequence length="203" mass="22279">MTQLYSILIGYAFGNLISAYLISRLKTGKSPAEIGSGNPGTANIGAQLGKSYGILVLALDLLKTILAIILCHYLFPELGRLVILTTGLGVTLGHNFPFWLKFKGGKGVAVAVILVLLYNPLWGLVALLIALALLLWCQYLALGGIMILLADTILGIFFYPLEAWLILFVLLLIMVIRFYKDLKDIKNGTAKKVDLLKRFKNRA</sequence>
<dbReference type="Pfam" id="PF02660">
    <property type="entry name" value="G3P_acyltransf"/>
    <property type="match status" value="1"/>
</dbReference>
<comment type="subunit">
    <text evidence="10">Probably interacts with PlsX.</text>
</comment>
<dbReference type="PANTHER" id="PTHR30309:SF0">
    <property type="entry name" value="GLYCEROL-3-PHOSPHATE ACYLTRANSFERASE-RELATED"/>
    <property type="match status" value="1"/>
</dbReference>
<keyword evidence="9 10" id="KW-1208">Phospholipid metabolism</keyword>